<keyword evidence="10 14" id="KW-1015">Disulfide bond</keyword>
<dbReference type="FunFam" id="1.10.287.810:FF:000001">
    <property type="entry name" value="mitochondrial import inner membrane translocase subunit TIM13"/>
    <property type="match status" value="1"/>
</dbReference>
<keyword evidence="9 14" id="KW-0496">Mitochondrion</keyword>
<dbReference type="Pfam" id="PF02953">
    <property type="entry name" value="zf-Tim10_DDP"/>
    <property type="match status" value="1"/>
</dbReference>
<evidence type="ECO:0000256" key="11">
    <source>
        <dbReference type="ARBA" id="ARBA00023186"/>
    </source>
</evidence>
<comment type="caution">
    <text evidence="16">The sequence shown here is derived from an EMBL/GenBank/DDBJ whole genome shotgun (WGS) entry which is preliminary data.</text>
</comment>
<evidence type="ECO:0000313" key="17">
    <source>
        <dbReference type="Proteomes" id="UP001220324"/>
    </source>
</evidence>
<evidence type="ECO:0000256" key="14">
    <source>
        <dbReference type="RuleBase" id="RU367043"/>
    </source>
</evidence>
<comment type="subcellular location">
    <subcellularLocation>
        <location evidence="1 14">Mitochondrion inner membrane</location>
        <topology evidence="1 14">Peripheral membrane protein</topology>
        <orientation evidence="1 14">Intermembrane side</orientation>
    </subcellularLocation>
</comment>
<evidence type="ECO:0000256" key="6">
    <source>
        <dbReference type="ARBA" id="ARBA00022833"/>
    </source>
</evidence>
<evidence type="ECO:0000256" key="4">
    <source>
        <dbReference type="ARBA" id="ARBA00022723"/>
    </source>
</evidence>
<dbReference type="GO" id="GO:0015031">
    <property type="term" value="P:protein transport"/>
    <property type="evidence" value="ECO:0007669"/>
    <property type="project" value="UniProtKB-KW"/>
</dbReference>
<dbReference type="EMBL" id="JAQIZZ010000008">
    <property type="protein sequence ID" value="KAJ5525650.1"/>
    <property type="molecule type" value="Genomic_DNA"/>
</dbReference>
<dbReference type="InterPro" id="IPR004217">
    <property type="entry name" value="Tim10-like"/>
</dbReference>
<evidence type="ECO:0000259" key="15">
    <source>
        <dbReference type="Pfam" id="PF02953"/>
    </source>
</evidence>
<organism evidence="16 17">
    <name type="scientific">Penicillium frequentans</name>
    <dbReference type="NCBI Taxonomy" id="3151616"/>
    <lineage>
        <taxon>Eukaryota</taxon>
        <taxon>Fungi</taxon>
        <taxon>Dikarya</taxon>
        <taxon>Ascomycota</taxon>
        <taxon>Pezizomycotina</taxon>
        <taxon>Eurotiomycetes</taxon>
        <taxon>Eurotiomycetidae</taxon>
        <taxon>Eurotiales</taxon>
        <taxon>Aspergillaceae</taxon>
        <taxon>Penicillium</taxon>
    </lineage>
</organism>
<keyword evidence="17" id="KW-1185">Reference proteome</keyword>
<reference evidence="16 17" key="1">
    <citation type="journal article" date="2023" name="IMA Fungus">
        <title>Comparative genomic study of the Penicillium genus elucidates a diverse pangenome and 15 lateral gene transfer events.</title>
        <authorList>
            <person name="Petersen C."/>
            <person name="Sorensen T."/>
            <person name="Nielsen M.R."/>
            <person name="Sondergaard T.E."/>
            <person name="Sorensen J.L."/>
            <person name="Fitzpatrick D.A."/>
            <person name="Frisvad J.C."/>
            <person name="Nielsen K.L."/>
        </authorList>
    </citation>
    <scope>NUCLEOTIDE SEQUENCE [LARGE SCALE GENOMIC DNA]</scope>
    <source>
        <strain evidence="16 17">IBT 35679</strain>
    </source>
</reference>
<evidence type="ECO:0000256" key="10">
    <source>
        <dbReference type="ARBA" id="ARBA00023157"/>
    </source>
</evidence>
<comment type="domain">
    <text evidence="14">The twin CX3C motif contains 4 conserved Cys residues that form 2 disulfide bonds in the mitochondrial intermembrane space.</text>
</comment>
<sequence length="109" mass="11533">MSFLGGSSSSSSSSSSDVKANLVQQLQQESAMANARMLINKVNENCFQACVPTPGSSMSAQENTCLSSCMDKYISMWNITSRTYINRIGVESKRMGGDASVVASMGSGL</sequence>
<keyword evidence="4" id="KW-0479">Metal-binding</keyword>
<dbReference type="InterPro" id="IPR035427">
    <property type="entry name" value="Tim10-like_dom_sf"/>
</dbReference>
<evidence type="ECO:0000256" key="3">
    <source>
        <dbReference type="ARBA" id="ARBA00022448"/>
    </source>
</evidence>
<evidence type="ECO:0000256" key="2">
    <source>
        <dbReference type="ARBA" id="ARBA00006720"/>
    </source>
</evidence>
<keyword evidence="7 14" id="KW-0653">Protein transport</keyword>
<evidence type="ECO:0000256" key="13">
    <source>
        <dbReference type="ARBA" id="ARBA00025862"/>
    </source>
</evidence>
<dbReference type="GO" id="GO:0005743">
    <property type="term" value="C:mitochondrial inner membrane"/>
    <property type="evidence" value="ECO:0007669"/>
    <property type="project" value="UniProtKB-SubCell"/>
</dbReference>
<gene>
    <name evidence="16" type="ORF">N7494_012300</name>
</gene>
<keyword evidence="5 14" id="KW-0999">Mitochondrion inner membrane</keyword>
<evidence type="ECO:0000256" key="5">
    <source>
        <dbReference type="ARBA" id="ARBA00022792"/>
    </source>
</evidence>
<feature type="domain" description="Tim10-like" evidence="15">
    <location>
        <begin position="24"/>
        <end position="85"/>
    </location>
</feature>
<keyword evidence="6" id="KW-0862">Zinc</keyword>
<comment type="similarity">
    <text evidence="2 14">Belongs to the small Tim family.</text>
</comment>
<name>A0AAD6GBL0_9EURO</name>
<dbReference type="Proteomes" id="UP001220324">
    <property type="component" value="Unassembled WGS sequence"/>
</dbReference>
<evidence type="ECO:0000256" key="7">
    <source>
        <dbReference type="ARBA" id="ARBA00022927"/>
    </source>
</evidence>
<evidence type="ECO:0000256" key="1">
    <source>
        <dbReference type="ARBA" id="ARBA00004137"/>
    </source>
</evidence>
<keyword evidence="8 14" id="KW-0811">Translocation</keyword>
<accession>A0AAD6GBL0</accession>
<keyword evidence="11 14" id="KW-0143">Chaperone</keyword>
<proteinExistence type="inferred from homology"/>
<evidence type="ECO:0000256" key="12">
    <source>
        <dbReference type="ARBA" id="ARBA00025151"/>
    </source>
</evidence>
<keyword evidence="3 14" id="KW-0813">Transport</keyword>
<dbReference type="Gene3D" id="1.10.287.810">
    <property type="entry name" value="Mitochondrial import inner membrane translocase subunit tim13 like domains"/>
    <property type="match status" value="1"/>
</dbReference>
<evidence type="ECO:0000256" key="9">
    <source>
        <dbReference type="ARBA" id="ARBA00023128"/>
    </source>
</evidence>
<protein>
    <recommendedName>
        <fullName evidence="14">Mitochondrial import inner membrane translocase subunit</fullName>
    </recommendedName>
</protein>
<evidence type="ECO:0000256" key="8">
    <source>
        <dbReference type="ARBA" id="ARBA00023010"/>
    </source>
</evidence>
<dbReference type="GO" id="GO:0046872">
    <property type="term" value="F:metal ion binding"/>
    <property type="evidence" value="ECO:0007669"/>
    <property type="project" value="UniProtKB-KW"/>
</dbReference>
<evidence type="ECO:0000313" key="16">
    <source>
        <dbReference type="EMBL" id="KAJ5525650.1"/>
    </source>
</evidence>
<dbReference type="AlphaFoldDB" id="A0AAD6GBL0"/>
<dbReference type="GO" id="GO:0045039">
    <property type="term" value="P:protein insertion into mitochondrial inner membrane"/>
    <property type="evidence" value="ECO:0007669"/>
    <property type="project" value="UniProtKB-ARBA"/>
</dbReference>
<keyword evidence="5 14" id="KW-0472">Membrane</keyword>
<dbReference type="SUPFAM" id="SSF144122">
    <property type="entry name" value="Tim10-like"/>
    <property type="match status" value="1"/>
</dbReference>
<comment type="subunit">
    <text evidence="13">Heterohexamer; composed of 3 copies of TIM8 and 3 copies of TIM13, named soluble 70 kDa complex. Associates with the TIM22 complex, whose core is composed of TIM22 and TIM54. Interacts with the transmembrane regions of multi-pass transmembrane proteins in transit.</text>
</comment>
<dbReference type="GO" id="GO:0042719">
    <property type="term" value="C:mitochondrial intermembrane space chaperone complex"/>
    <property type="evidence" value="ECO:0007669"/>
    <property type="project" value="UniProtKB-ARBA"/>
</dbReference>
<comment type="function">
    <text evidence="12">Mitochondrial intermembrane chaperone that participates in the import and insertion of some multi-pass transmembrane proteins into the mitochondrial inner membrane. Also required for the transfer of beta-barrel precursors from the TOM complex to the sorting and assembly machinery (SAM complex) of the outer membrane. Acts as a chaperone-like protein that protects the hydrophobic precursors from aggregation and guide them through the mitochondrial intermembrane space. The TIM8-TIM13 complex is non essential and only mediates the import of few proteins, while the predominant TIM9-TIM10 70 kDa complex is crucial and mediates the import of much more proteins.</text>
</comment>